<proteinExistence type="predicted"/>
<feature type="signal peptide" evidence="1">
    <location>
        <begin position="1"/>
        <end position="21"/>
    </location>
</feature>
<sequence>MKTSIFSLLLTAGVLTTTLHAISQSTTSGQNIPPWIGISVGSAKKGASLDLMKEYAAIVGKYGTTGELWWIKFEENISKADQRRLEQIFKQMSVTQQSKQKVAFIIPPPSLKKIVPTHAQLNEWKNDKTYGLWIDGKRTKNAALERYVHTAFAHVTVSKLYGAAKQNKSYSYQVNLMTNEYYRNHNEQIIPKNETKMVFRS</sequence>
<protein>
    <submittedName>
        <fullName evidence="2">Uncharacterized protein</fullName>
    </submittedName>
</protein>
<keyword evidence="3" id="KW-1185">Reference proteome</keyword>
<name>A0ABZ0W4M7_9BACT</name>
<evidence type="ECO:0000313" key="2">
    <source>
        <dbReference type="EMBL" id="WQD37467.1"/>
    </source>
</evidence>
<dbReference type="EMBL" id="CP139960">
    <property type="protein sequence ID" value="WQD37467.1"/>
    <property type="molecule type" value="Genomic_DNA"/>
</dbReference>
<dbReference type="RefSeq" id="WP_114791747.1">
    <property type="nucleotide sequence ID" value="NZ_CP139960.1"/>
</dbReference>
<dbReference type="Proteomes" id="UP001325680">
    <property type="component" value="Chromosome"/>
</dbReference>
<evidence type="ECO:0000256" key="1">
    <source>
        <dbReference type="SAM" id="SignalP"/>
    </source>
</evidence>
<reference evidence="2 3" key="1">
    <citation type="submission" date="2023-12" db="EMBL/GenBank/DDBJ databases">
        <title>Genome sequencing and assembly of bacterial species from a model synthetic community.</title>
        <authorList>
            <person name="Hogle S.L."/>
        </authorList>
    </citation>
    <scope>NUCLEOTIDE SEQUENCE [LARGE SCALE GENOMIC DNA]</scope>
    <source>
        <strain evidence="2 3">HAMBI_3031</strain>
    </source>
</reference>
<organism evidence="2 3">
    <name type="scientific">Niabella yanshanensis</name>
    <dbReference type="NCBI Taxonomy" id="577386"/>
    <lineage>
        <taxon>Bacteria</taxon>
        <taxon>Pseudomonadati</taxon>
        <taxon>Bacteroidota</taxon>
        <taxon>Chitinophagia</taxon>
        <taxon>Chitinophagales</taxon>
        <taxon>Chitinophagaceae</taxon>
        <taxon>Niabella</taxon>
    </lineage>
</organism>
<feature type="chain" id="PRO_5047195937" evidence="1">
    <location>
        <begin position="22"/>
        <end position="201"/>
    </location>
</feature>
<keyword evidence="1" id="KW-0732">Signal</keyword>
<accession>A0ABZ0W4M7</accession>
<evidence type="ECO:0000313" key="3">
    <source>
        <dbReference type="Proteomes" id="UP001325680"/>
    </source>
</evidence>
<gene>
    <name evidence="2" type="ORF">U0035_17495</name>
</gene>